<dbReference type="Proteomes" id="UP000280346">
    <property type="component" value="Unassembled WGS sequence"/>
</dbReference>
<dbReference type="PRINTS" id="PR00507">
    <property type="entry name" value="N12N6MTFRASE"/>
</dbReference>
<protein>
    <recommendedName>
        <fullName evidence="1">site-specific DNA-methyltransferase (adenine-specific)</fullName>
        <ecNumber evidence="1">2.1.1.72</ecNumber>
    </recommendedName>
</protein>
<dbReference type="SUPFAM" id="SSF53335">
    <property type="entry name" value="S-adenosyl-L-methionine-dependent methyltransferases"/>
    <property type="match status" value="1"/>
</dbReference>
<evidence type="ECO:0000256" key="4">
    <source>
        <dbReference type="ARBA" id="ARBA00022691"/>
    </source>
</evidence>
<evidence type="ECO:0000313" key="7">
    <source>
        <dbReference type="EMBL" id="RUQ68928.1"/>
    </source>
</evidence>
<keyword evidence="3 7" id="KW-0808">Transferase</keyword>
<gene>
    <name evidence="7" type="ORF">EJ913_17300</name>
</gene>
<dbReference type="GO" id="GO:0009007">
    <property type="term" value="F:site-specific DNA-methyltransferase (adenine-specific) activity"/>
    <property type="evidence" value="ECO:0007669"/>
    <property type="project" value="UniProtKB-EC"/>
</dbReference>
<evidence type="ECO:0000256" key="5">
    <source>
        <dbReference type="ARBA" id="ARBA00047942"/>
    </source>
</evidence>
<evidence type="ECO:0000313" key="8">
    <source>
        <dbReference type="Proteomes" id="UP000280346"/>
    </source>
</evidence>
<dbReference type="PANTHER" id="PTHR33841">
    <property type="entry name" value="DNA METHYLTRANSFERASE YEEA-RELATED"/>
    <property type="match status" value="1"/>
</dbReference>
<evidence type="ECO:0000256" key="1">
    <source>
        <dbReference type="ARBA" id="ARBA00011900"/>
    </source>
</evidence>
<dbReference type="InterPro" id="IPR050953">
    <property type="entry name" value="N4_N6_ade-DNA_methylase"/>
</dbReference>
<keyword evidence="4" id="KW-0949">S-adenosyl-L-methionine</keyword>
<name>A0A3S0WTZ5_9PROT</name>
<keyword evidence="8" id="KW-1185">Reference proteome</keyword>
<reference evidence="7 8" key="1">
    <citation type="submission" date="2018-12" db="EMBL/GenBank/DDBJ databases">
        <authorList>
            <person name="Yang Y."/>
        </authorList>
    </citation>
    <scope>NUCLEOTIDE SEQUENCE [LARGE SCALE GENOMIC DNA]</scope>
    <source>
        <strain evidence="7 8">GSF71</strain>
    </source>
</reference>
<accession>A0A3S0WTZ5</accession>
<evidence type="ECO:0000256" key="3">
    <source>
        <dbReference type="ARBA" id="ARBA00022679"/>
    </source>
</evidence>
<dbReference type="GO" id="GO:0032259">
    <property type="term" value="P:methylation"/>
    <property type="evidence" value="ECO:0007669"/>
    <property type="project" value="UniProtKB-KW"/>
</dbReference>
<dbReference type="PANTHER" id="PTHR33841:SF4">
    <property type="entry name" value="RESTRICTION MODIFICATION SYSTEM DNA SPECIFICITY DOMAIN"/>
    <property type="match status" value="1"/>
</dbReference>
<comment type="caution">
    <text evidence="7">The sequence shown here is derived from an EMBL/GenBank/DDBJ whole genome shotgun (WGS) entry which is preliminary data.</text>
</comment>
<dbReference type="Gene3D" id="3.40.50.150">
    <property type="entry name" value="Vaccinia Virus protein VP39"/>
    <property type="match status" value="1"/>
</dbReference>
<dbReference type="EC" id="2.1.1.72" evidence="1"/>
<dbReference type="InterPro" id="IPR029063">
    <property type="entry name" value="SAM-dependent_MTases_sf"/>
</dbReference>
<dbReference type="AlphaFoldDB" id="A0A3S0WTZ5"/>
<dbReference type="Pfam" id="PF07669">
    <property type="entry name" value="Eco57I"/>
    <property type="match status" value="1"/>
</dbReference>
<sequence>MTIPPPDDTFAAAQWLFAIGNGNLPLTEGLVAVDGFNPEGQLPDVVSVVERAQSYGARAVLFEAERHGRAPVAQAFVFNQQDHSDDAEFAELHKRLWSWGGVPLIYRTGPGVIQLFRCVHEPDFLGDDDIPIINPIRTLKVGADIAAREIWWDFDRIHNGAIWDDPDACDLMLSASKSAHRQLVAGVRALAIQLSNSGLLDGRLRRRLLILSLLIAYLEERLVLQPEDFAAALPGAERFFQVLANGPALVKLLETLEERFNGHVFRLTDADRNVLSSSTELGRYARLVQGYEDENGQISFWRLYSFRDLPVELISNIYQLFVKDASSSIYTPPALVRLMLEEVLDWGRIDKLMAGDGVILDPACGSGVFLVEAYKRLVLHWRSRNGWGRPGVDVLRKLLIRVHGIDLEDGAVELAAFSLCLSLCDALEPMEIRASIKLFPQLAGETLHHSCFFDAKRRSLVNSPVSIVIGNPPFESVLTTDGAKRSAAAYGEEHGQLADNQLAYLFLHDAMGMLAQNGVLAMIEPAGFLYNRNAQNFRRAFLEQWRVRELLDFVSVRGMFKKGAADPKIVVVIAEATKPEANNRILHAVFRRSGRATAEQGFDIDYYDLHWVRNTEAKEAADIWRSNLLGGSRVRDLVQRLRQYPTLRDAAIRHEWDFGEGFIAGGRAVSRSAEHLIGQPLLPTESLSDTGIDATYLQKVPDQPIKGPRSAKRFTPPFLLVKENEDIHHGLWNGHYLTYKHRIMGFAAKEHDLPRLEAIEAWLRKERTVLRAYIAGISASLFVQRASAILQADILALPYPDDEDLDLSENERIVAEDIVDFQRDFIRLGTGAKVMQKVPEAALATFDEVLTTQLGQVYGRKPLSPLSAYHWAGAVCKAYAFGSGAVDWSGAEELRERLDALLCERRKSGLNITRIVRLYDKEFLFLLKPDRHRFWTRSIALRDADDVLADLRAQGY</sequence>
<evidence type="ECO:0000256" key="2">
    <source>
        <dbReference type="ARBA" id="ARBA00022603"/>
    </source>
</evidence>
<comment type="catalytic activity">
    <reaction evidence="5">
        <text>a 2'-deoxyadenosine in DNA + S-adenosyl-L-methionine = an N(6)-methyl-2'-deoxyadenosine in DNA + S-adenosyl-L-homocysteine + H(+)</text>
        <dbReference type="Rhea" id="RHEA:15197"/>
        <dbReference type="Rhea" id="RHEA-COMP:12418"/>
        <dbReference type="Rhea" id="RHEA-COMP:12419"/>
        <dbReference type="ChEBI" id="CHEBI:15378"/>
        <dbReference type="ChEBI" id="CHEBI:57856"/>
        <dbReference type="ChEBI" id="CHEBI:59789"/>
        <dbReference type="ChEBI" id="CHEBI:90615"/>
        <dbReference type="ChEBI" id="CHEBI:90616"/>
        <dbReference type="EC" id="2.1.1.72"/>
    </reaction>
</comment>
<proteinExistence type="predicted"/>
<organism evidence="7 8">
    <name type="scientific">Azospirillum doebereinerae</name>
    <dbReference type="NCBI Taxonomy" id="92933"/>
    <lineage>
        <taxon>Bacteria</taxon>
        <taxon>Pseudomonadati</taxon>
        <taxon>Pseudomonadota</taxon>
        <taxon>Alphaproteobacteria</taxon>
        <taxon>Rhodospirillales</taxon>
        <taxon>Azospirillaceae</taxon>
        <taxon>Azospirillum</taxon>
    </lineage>
</organism>
<dbReference type="EMBL" id="RZIJ01000013">
    <property type="protein sequence ID" value="RUQ68928.1"/>
    <property type="molecule type" value="Genomic_DNA"/>
</dbReference>
<dbReference type="OrthoDB" id="9806213at2"/>
<evidence type="ECO:0000259" key="6">
    <source>
        <dbReference type="Pfam" id="PF07669"/>
    </source>
</evidence>
<dbReference type="GO" id="GO:0006304">
    <property type="term" value="P:DNA modification"/>
    <property type="evidence" value="ECO:0007669"/>
    <property type="project" value="InterPro"/>
</dbReference>
<dbReference type="InterPro" id="IPR011639">
    <property type="entry name" value="MethylTrfase_TaqI-like_dom"/>
</dbReference>
<feature type="domain" description="Type II methyltransferase M.TaqI-like" evidence="6">
    <location>
        <begin position="402"/>
        <end position="556"/>
    </location>
</feature>
<keyword evidence="2 7" id="KW-0489">Methyltransferase</keyword>
<dbReference type="RefSeq" id="WP_127000091.1">
    <property type="nucleotide sequence ID" value="NZ_JBNPXW010000012.1"/>
</dbReference>